<evidence type="ECO:0000256" key="1">
    <source>
        <dbReference type="SAM" id="SignalP"/>
    </source>
</evidence>
<dbReference type="Proteomes" id="UP000276526">
    <property type="component" value="Unassembled WGS sequence"/>
</dbReference>
<feature type="chain" id="PRO_5018783980" description="Peptidase M10 metallopeptidase domain-containing protein" evidence="1">
    <location>
        <begin position="35"/>
        <end position="200"/>
    </location>
</feature>
<feature type="signal peptide" evidence="1">
    <location>
        <begin position="1"/>
        <end position="34"/>
    </location>
</feature>
<evidence type="ECO:0000313" key="3">
    <source>
        <dbReference type="Proteomes" id="UP000276526"/>
    </source>
</evidence>
<reference evidence="2 3" key="1">
    <citation type="submission" date="2018-01" db="EMBL/GenBank/DDBJ databases">
        <title>Twenty Corynebacterium bovis Genomes.</title>
        <authorList>
            <person name="Gulvik C.A."/>
        </authorList>
    </citation>
    <scope>NUCLEOTIDE SEQUENCE [LARGE SCALE GENOMIC DNA]</scope>
    <source>
        <strain evidence="2 3">F6900</strain>
    </source>
</reference>
<comment type="caution">
    <text evidence="2">The sequence shown here is derived from an EMBL/GenBank/DDBJ whole genome shotgun (WGS) entry which is preliminary data.</text>
</comment>
<protein>
    <recommendedName>
        <fullName evidence="4">Peptidase M10 metallopeptidase domain-containing protein</fullName>
    </recommendedName>
</protein>
<dbReference type="AlphaFoldDB" id="A0A3R8PCC9"/>
<keyword evidence="1" id="KW-0732">Signal</keyword>
<evidence type="ECO:0000313" key="2">
    <source>
        <dbReference type="EMBL" id="RRO86434.1"/>
    </source>
</evidence>
<dbReference type="SUPFAM" id="SSF55486">
    <property type="entry name" value="Metalloproteases ('zincins'), catalytic domain"/>
    <property type="match status" value="1"/>
</dbReference>
<name>A0A3R8PCC9_9CORY</name>
<dbReference type="Gene3D" id="3.40.390.10">
    <property type="entry name" value="Collagenase (Catalytic Domain)"/>
    <property type="match status" value="1"/>
</dbReference>
<dbReference type="EMBL" id="PQNK01000009">
    <property type="protein sequence ID" value="RRO86434.1"/>
    <property type="molecule type" value="Genomic_DNA"/>
</dbReference>
<dbReference type="RefSeq" id="WP_125173722.1">
    <property type="nucleotide sequence ID" value="NZ_JAUKFU010000251.1"/>
</dbReference>
<accession>A0A3R8PCC9</accession>
<organism evidence="2 3">
    <name type="scientific">Corynebacterium bovis</name>
    <dbReference type="NCBI Taxonomy" id="36808"/>
    <lineage>
        <taxon>Bacteria</taxon>
        <taxon>Bacillati</taxon>
        <taxon>Actinomycetota</taxon>
        <taxon>Actinomycetes</taxon>
        <taxon>Mycobacteriales</taxon>
        <taxon>Corynebacteriaceae</taxon>
        <taxon>Corynebacterium</taxon>
    </lineage>
</organism>
<sequence length="200" mass="20702">MTPSSRLRRAVSATLATVTVATGLATVTTGSASAEQLHTPAQCTAALSAATAGQPIPAVASYRGPRSLITPDRQLRIAVSGDNPRPGALTQSIADWNRALAGRVTLRQVAPGEEADVTVLNLPGSVGDFVGRASASRRSIEIHLGALSDRDARMALNHETGHMLGLDDTGCVGTLMHGYSDQQSVVPTPLDVAAVVQGRY</sequence>
<dbReference type="InterPro" id="IPR024079">
    <property type="entry name" value="MetalloPept_cat_dom_sf"/>
</dbReference>
<evidence type="ECO:0008006" key="4">
    <source>
        <dbReference type="Google" id="ProtNLM"/>
    </source>
</evidence>
<gene>
    <name evidence="2" type="ORF">CXF48_06385</name>
</gene>
<dbReference type="GO" id="GO:0008237">
    <property type="term" value="F:metallopeptidase activity"/>
    <property type="evidence" value="ECO:0007669"/>
    <property type="project" value="InterPro"/>
</dbReference>
<proteinExistence type="predicted"/>